<evidence type="ECO:0000256" key="2">
    <source>
        <dbReference type="ARBA" id="ARBA00008585"/>
    </source>
</evidence>
<sequence length="234" mass="26559">MVSIQLHLQEHLMYYHLSVCNYDEAKKVFDTMKQSTSRYDVTALTLTMRLSSAMYLQSVGDFTAAQKEYEYLLQRTENDFWCKFPDKASIISFCLFLMQPFEKQLNTTEMESLIGTLKSHIKISDNSKDALNCILCISNSLDSLQTGTIVDVKRYVLEALRTASALGNMQLKALVLTVLGLIFHATQHEQSSKMLTSAHNINEKINNKHAIRIIKEALQGRACCIYELPSISPC</sequence>
<gene>
    <name evidence="8" type="ORF">K450DRAFT_252003</name>
</gene>
<evidence type="ECO:0000256" key="1">
    <source>
        <dbReference type="ARBA" id="ARBA00004123"/>
    </source>
</evidence>
<comment type="similarity">
    <text evidence="2">Belongs to the SCC4/mau-2 family.</text>
</comment>
<accession>A0AAD5E722</accession>
<evidence type="ECO:0000256" key="5">
    <source>
        <dbReference type="ARBA" id="ARBA00022829"/>
    </source>
</evidence>
<organism evidence="8 9">
    <name type="scientific">Umbelopsis ramanniana AG</name>
    <dbReference type="NCBI Taxonomy" id="1314678"/>
    <lineage>
        <taxon>Eukaryota</taxon>
        <taxon>Fungi</taxon>
        <taxon>Fungi incertae sedis</taxon>
        <taxon>Mucoromycota</taxon>
        <taxon>Mucoromycotina</taxon>
        <taxon>Umbelopsidomycetes</taxon>
        <taxon>Umbelopsidales</taxon>
        <taxon>Umbelopsidaceae</taxon>
        <taxon>Umbelopsis</taxon>
    </lineage>
</organism>
<dbReference type="GO" id="GO:0051301">
    <property type="term" value="P:cell division"/>
    <property type="evidence" value="ECO:0007669"/>
    <property type="project" value="UniProtKB-KW"/>
</dbReference>
<dbReference type="AlphaFoldDB" id="A0AAD5E722"/>
<dbReference type="GO" id="GO:0007059">
    <property type="term" value="P:chromosome segregation"/>
    <property type="evidence" value="ECO:0007669"/>
    <property type="project" value="UniProtKB-KW"/>
</dbReference>
<name>A0AAD5E722_UMBRA</name>
<comment type="caution">
    <text evidence="8">The sequence shown here is derived from an EMBL/GenBank/DDBJ whole genome shotgun (WGS) entry which is preliminary data.</text>
</comment>
<evidence type="ECO:0000256" key="6">
    <source>
        <dbReference type="ARBA" id="ARBA00023242"/>
    </source>
</evidence>
<dbReference type="RefSeq" id="XP_051442509.1">
    <property type="nucleotide sequence ID" value="XM_051590805.1"/>
</dbReference>
<dbReference type="GeneID" id="75916148"/>
<evidence type="ECO:0000313" key="9">
    <source>
        <dbReference type="Proteomes" id="UP001206595"/>
    </source>
</evidence>
<keyword evidence="7" id="KW-0131">Cell cycle</keyword>
<proteinExistence type="inferred from homology"/>
<dbReference type="Proteomes" id="UP001206595">
    <property type="component" value="Unassembled WGS sequence"/>
</dbReference>
<dbReference type="InterPro" id="IPR019440">
    <property type="entry name" value="MAU2"/>
</dbReference>
<reference evidence="8" key="1">
    <citation type="submission" date="2021-06" db="EMBL/GenBank/DDBJ databases">
        <authorList>
            <consortium name="DOE Joint Genome Institute"/>
            <person name="Mondo S.J."/>
            <person name="Amses K.R."/>
            <person name="Simmons D.R."/>
            <person name="Longcore J.E."/>
            <person name="Seto K."/>
            <person name="Alves G.H."/>
            <person name="Bonds A.E."/>
            <person name="Quandt C.A."/>
            <person name="Davis W.J."/>
            <person name="Chang Y."/>
            <person name="Letcher P.M."/>
            <person name="Powell M.J."/>
            <person name="Kuo A."/>
            <person name="Labutti K."/>
            <person name="Pangilinan J."/>
            <person name="Andreopoulos W."/>
            <person name="Tritt A."/>
            <person name="Riley R."/>
            <person name="Hundley H."/>
            <person name="Johnson J."/>
            <person name="Lipzen A."/>
            <person name="Barry K."/>
            <person name="Berbee M.L."/>
            <person name="Buchler N.E."/>
            <person name="Grigoriev I.V."/>
            <person name="Spatafora J.W."/>
            <person name="Stajich J.E."/>
            <person name="James T.Y."/>
        </authorList>
    </citation>
    <scope>NUCLEOTIDE SEQUENCE</scope>
    <source>
        <strain evidence="8">AG</strain>
    </source>
</reference>
<keyword evidence="4" id="KW-0498">Mitosis</keyword>
<comment type="subcellular location">
    <subcellularLocation>
        <location evidence="1">Nucleus</location>
    </subcellularLocation>
</comment>
<keyword evidence="6" id="KW-0539">Nucleus</keyword>
<dbReference type="GO" id="GO:0005634">
    <property type="term" value="C:nucleus"/>
    <property type="evidence" value="ECO:0007669"/>
    <property type="project" value="UniProtKB-SubCell"/>
</dbReference>
<dbReference type="EMBL" id="MU620940">
    <property type="protein sequence ID" value="KAI8577505.1"/>
    <property type="molecule type" value="Genomic_DNA"/>
</dbReference>
<evidence type="ECO:0000256" key="4">
    <source>
        <dbReference type="ARBA" id="ARBA00022776"/>
    </source>
</evidence>
<keyword evidence="3" id="KW-0132">Cell division</keyword>
<keyword evidence="5" id="KW-0159">Chromosome partition</keyword>
<dbReference type="Pfam" id="PF10345">
    <property type="entry name" value="Cohesin_load"/>
    <property type="match status" value="1"/>
</dbReference>
<keyword evidence="9" id="KW-1185">Reference proteome</keyword>
<protein>
    <submittedName>
        <fullName evidence="8">Uncharacterized protein</fullName>
    </submittedName>
</protein>
<evidence type="ECO:0000256" key="7">
    <source>
        <dbReference type="ARBA" id="ARBA00023306"/>
    </source>
</evidence>
<reference evidence="8" key="2">
    <citation type="journal article" date="2022" name="Proc. Natl. Acad. Sci. U.S.A.">
        <title>Diploid-dominant life cycles characterize the early evolution of Fungi.</title>
        <authorList>
            <person name="Amses K.R."/>
            <person name="Simmons D.R."/>
            <person name="Longcore J.E."/>
            <person name="Mondo S.J."/>
            <person name="Seto K."/>
            <person name="Jeronimo G.H."/>
            <person name="Bonds A.E."/>
            <person name="Quandt C.A."/>
            <person name="Davis W.J."/>
            <person name="Chang Y."/>
            <person name="Federici B.A."/>
            <person name="Kuo A."/>
            <person name="LaButti K."/>
            <person name="Pangilinan J."/>
            <person name="Andreopoulos W."/>
            <person name="Tritt A."/>
            <person name="Riley R."/>
            <person name="Hundley H."/>
            <person name="Johnson J."/>
            <person name="Lipzen A."/>
            <person name="Barry K."/>
            <person name="Lang B.F."/>
            <person name="Cuomo C.A."/>
            <person name="Buchler N.E."/>
            <person name="Grigoriev I.V."/>
            <person name="Spatafora J.W."/>
            <person name="Stajich J.E."/>
            <person name="James T.Y."/>
        </authorList>
    </citation>
    <scope>NUCLEOTIDE SEQUENCE</scope>
    <source>
        <strain evidence="8">AG</strain>
    </source>
</reference>
<evidence type="ECO:0000256" key="3">
    <source>
        <dbReference type="ARBA" id="ARBA00022618"/>
    </source>
</evidence>
<evidence type="ECO:0000313" key="8">
    <source>
        <dbReference type="EMBL" id="KAI8577505.1"/>
    </source>
</evidence>
<dbReference type="GO" id="GO:0007064">
    <property type="term" value="P:mitotic sister chromatid cohesion"/>
    <property type="evidence" value="ECO:0007669"/>
    <property type="project" value="InterPro"/>
</dbReference>
<dbReference type="PANTHER" id="PTHR21394">
    <property type="entry name" value="MAU2 CHROMATID COHESION FACTOR HOMOLOG"/>
    <property type="match status" value="1"/>
</dbReference>